<dbReference type="InterPro" id="IPR018129">
    <property type="entry name" value="PEP_COase_Lys_AS"/>
</dbReference>
<gene>
    <name evidence="10" type="ORF">CYCCA115_LOCUS15789</name>
</gene>
<dbReference type="PRINTS" id="PR00150">
    <property type="entry name" value="PEPCARBXLASE"/>
</dbReference>
<evidence type="ECO:0000256" key="7">
    <source>
        <dbReference type="ARBA" id="ARBA00048995"/>
    </source>
</evidence>
<comment type="caution">
    <text evidence="10">The sequence shown here is derived from an EMBL/GenBank/DDBJ whole genome shotgun (WGS) entry which is preliminary data.</text>
</comment>
<evidence type="ECO:0000256" key="4">
    <source>
        <dbReference type="ARBA" id="ARBA00022842"/>
    </source>
</evidence>
<evidence type="ECO:0000256" key="3">
    <source>
        <dbReference type="ARBA" id="ARBA00012305"/>
    </source>
</evidence>
<dbReference type="Pfam" id="PF00311">
    <property type="entry name" value="PEPcase"/>
    <property type="match status" value="1"/>
</dbReference>
<protein>
    <recommendedName>
        <fullName evidence="3">phosphoenolpyruvate carboxylase</fullName>
        <ecNumber evidence="3">4.1.1.31</ecNumber>
    </recommendedName>
</protein>
<dbReference type="NCBIfam" id="NF000584">
    <property type="entry name" value="PRK00009.1"/>
    <property type="match status" value="1"/>
</dbReference>
<evidence type="ECO:0000256" key="1">
    <source>
        <dbReference type="ARBA" id="ARBA00001946"/>
    </source>
</evidence>
<keyword evidence="5" id="KW-0456">Lyase</keyword>
<dbReference type="PROSITE" id="PS00393">
    <property type="entry name" value="PEPCASE_2"/>
    <property type="match status" value="1"/>
</dbReference>
<comment type="catalytic activity">
    <reaction evidence="7">
        <text>oxaloacetate + phosphate = phosphoenolpyruvate + hydrogencarbonate</text>
        <dbReference type="Rhea" id="RHEA:28370"/>
        <dbReference type="ChEBI" id="CHEBI:16452"/>
        <dbReference type="ChEBI" id="CHEBI:17544"/>
        <dbReference type="ChEBI" id="CHEBI:43474"/>
        <dbReference type="ChEBI" id="CHEBI:58702"/>
        <dbReference type="EC" id="4.1.1.31"/>
    </reaction>
</comment>
<dbReference type="InterPro" id="IPR033129">
    <property type="entry name" value="PEPCASE_His_AS"/>
</dbReference>
<keyword evidence="4" id="KW-0460">Magnesium</keyword>
<sequence>MLTRAFLRSARNGAARRSVGLNKTTSSSATAALIAPASSLTRVLSTIPGGSNLSSFSDPSPSLFPVQPLNASATSIDEVDKDASLRSDIRTMGSILGKIIVENEGEETYEKVETMRLLAKKWRGDKGPDRDQVSFQELGSFASKLSDAELYTIGRAFTHFLAIANAAEAHHRIRRLKDTGLEDGVAGGGAFYPKPDSIGGAIPNLLDAGIPADEIFEALCNQTTELVLTAHPTEVNRRTTLDKHKRIQEILTNSDRLRATGGGNSFLQAEYDKALWREVSSLWLSDEVSRAKPTPEDEAERGTLVIEAVLWDAVPLFLRKLNATTEEFLGKTLPLASKPIRFASWMGGDRDGNPNVKPDTTRKVCLRNRAKAASLFARDLEKLSKELSITKCSDELRGVVGDVREPYRVFLKPMIEKLHRTQAWAEQELAHLDEEHPTARHLDKVSVDEIYVEKKEFYDELLLIKDSLAATNNEFASGGMITDILRKLSAFGLTLIPLDIRQESTRHEEALDCTTKYLGLGSYSEWDEQAKIEWLCQQIASKRPLLRSGVWHEHPEVFTETACDTLEIAKMVAEQGEDSLGAYVISQATHASDVLAVLLLQLDAGVKKPLRVAPLFETLDDLNGAHDTMQKLFSLPVYMGFINGKQEIMIGYSDSAKDAGRLSAVYAQFETQTDLANLAKDAGVDVTFFHGKGGTVGRGGNPAVFDAIMSHAPNTIQGKFRVTEQGEMIQQNFGHGDRAERTMDVYTAAVLSEKVTKRESPPQEWLDLMTELSDISCEAYRKIVRYDDRFVPYFRKATPEMELANLNIGSRPAKRNPTGGVESLRAIPWNFAWTQTRCNLPTWLGIAAAIEETQKDDQKAKVLQDMYQGYDSFRTMIDLVEMVLAKSEPDIAKHYDDMLVDDPKAQELGNEVRAIHLATEKAILGITGHKTLGSNNKILERALLVRNPYVDCLNILQAETLKRIRKTEAGEEGILKDALLTTITGVANGMGNSG</sequence>
<dbReference type="InterPro" id="IPR015813">
    <property type="entry name" value="Pyrv/PenolPyrv_kinase-like_dom"/>
</dbReference>
<proteinExistence type="inferred from homology"/>
<comment type="cofactor">
    <cofactor evidence="1">
        <name>Mg(2+)</name>
        <dbReference type="ChEBI" id="CHEBI:18420"/>
    </cofactor>
</comment>
<organism evidence="10 11">
    <name type="scientific">Cylindrotheca closterium</name>
    <dbReference type="NCBI Taxonomy" id="2856"/>
    <lineage>
        <taxon>Eukaryota</taxon>
        <taxon>Sar</taxon>
        <taxon>Stramenopiles</taxon>
        <taxon>Ochrophyta</taxon>
        <taxon>Bacillariophyta</taxon>
        <taxon>Bacillariophyceae</taxon>
        <taxon>Bacillariophycidae</taxon>
        <taxon>Bacillariales</taxon>
        <taxon>Bacillariaceae</taxon>
        <taxon>Cylindrotheca</taxon>
    </lineage>
</organism>
<reference evidence="10" key="1">
    <citation type="submission" date="2023-08" db="EMBL/GenBank/DDBJ databases">
        <authorList>
            <person name="Audoor S."/>
            <person name="Bilcke G."/>
        </authorList>
    </citation>
    <scope>NUCLEOTIDE SEQUENCE</scope>
</reference>
<evidence type="ECO:0000256" key="6">
    <source>
        <dbReference type="ARBA" id="ARBA00023300"/>
    </source>
</evidence>
<accession>A0AAD2JJE7</accession>
<dbReference type="GO" id="GO:0008964">
    <property type="term" value="F:phosphoenolpyruvate carboxylase activity"/>
    <property type="evidence" value="ECO:0007669"/>
    <property type="project" value="UniProtKB-EC"/>
</dbReference>
<dbReference type="GO" id="GO:0006099">
    <property type="term" value="P:tricarboxylic acid cycle"/>
    <property type="evidence" value="ECO:0007669"/>
    <property type="project" value="InterPro"/>
</dbReference>
<dbReference type="EMBL" id="CAKOGP040001892">
    <property type="protein sequence ID" value="CAJ1955521.1"/>
    <property type="molecule type" value="Genomic_DNA"/>
</dbReference>
<dbReference type="Proteomes" id="UP001295423">
    <property type="component" value="Unassembled WGS sequence"/>
</dbReference>
<feature type="active site" evidence="9">
    <location>
        <position position="657"/>
    </location>
</feature>
<dbReference type="HAMAP" id="MF_00595">
    <property type="entry name" value="PEPcase_type1"/>
    <property type="match status" value="1"/>
</dbReference>
<evidence type="ECO:0000256" key="2">
    <source>
        <dbReference type="ARBA" id="ARBA00008346"/>
    </source>
</evidence>
<keyword evidence="6" id="KW-0120">Carbon dioxide fixation</keyword>
<dbReference type="PANTHER" id="PTHR30523:SF6">
    <property type="entry name" value="PHOSPHOENOLPYRUVATE CARBOXYLASE"/>
    <property type="match status" value="1"/>
</dbReference>
<dbReference type="GO" id="GO:0015977">
    <property type="term" value="P:carbon fixation"/>
    <property type="evidence" value="ECO:0007669"/>
    <property type="project" value="UniProtKB-KW"/>
</dbReference>
<feature type="active site" evidence="8">
    <location>
        <position position="231"/>
    </location>
</feature>
<dbReference type="InterPro" id="IPR022805">
    <property type="entry name" value="PEP_COase_bac/pln-type"/>
</dbReference>
<dbReference type="InterPro" id="IPR021135">
    <property type="entry name" value="PEP_COase"/>
</dbReference>
<name>A0AAD2JJE7_9STRA</name>
<dbReference type="GO" id="GO:0005829">
    <property type="term" value="C:cytosol"/>
    <property type="evidence" value="ECO:0007669"/>
    <property type="project" value="TreeGrafter"/>
</dbReference>
<evidence type="ECO:0000313" key="11">
    <source>
        <dbReference type="Proteomes" id="UP001295423"/>
    </source>
</evidence>
<keyword evidence="11" id="KW-1185">Reference proteome</keyword>
<comment type="similarity">
    <text evidence="2">Belongs to the PEPCase type 1 family.</text>
</comment>
<dbReference type="Gene3D" id="1.20.1440.90">
    <property type="entry name" value="Phosphoenolpyruvate/pyruvate domain"/>
    <property type="match status" value="1"/>
</dbReference>
<evidence type="ECO:0000256" key="8">
    <source>
        <dbReference type="PROSITE-ProRule" id="PRU10111"/>
    </source>
</evidence>
<dbReference type="AlphaFoldDB" id="A0AAD2JJE7"/>
<evidence type="ECO:0000256" key="5">
    <source>
        <dbReference type="ARBA" id="ARBA00023239"/>
    </source>
</evidence>
<evidence type="ECO:0000313" key="10">
    <source>
        <dbReference type="EMBL" id="CAJ1955521.1"/>
    </source>
</evidence>
<dbReference type="PANTHER" id="PTHR30523">
    <property type="entry name" value="PHOSPHOENOLPYRUVATE CARBOXYLASE"/>
    <property type="match status" value="1"/>
</dbReference>
<dbReference type="PROSITE" id="PS00781">
    <property type="entry name" value="PEPCASE_1"/>
    <property type="match status" value="1"/>
</dbReference>
<dbReference type="EC" id="4.1.1.31" evidence="3"/>
<dbReference type="SUPFAM" id="SSF51621">
    <property type="entry name" value="Phosphoenolpyruvate/pyruvate domain"/>
    <property type="match status" value="1"/>
</dbReference>
<evidence type="ECO:0000256" key="9">
    <source>
        <dbReference type="PROSITE-ProRule" id="PRU10112"/>
    </source>
</evidence>